<accession>A0ACB9I042</accession>
<proteinExistence type="predicted"/>
<evidence type="ECO:0000313" key="2">
    <source>
        <dbReference type="Proteomes" id="UP001056120"/>
    </source>
</evidence>
<reference evidence="2" key="1">
    <citation type="journal article" date="2022" name="Mol. Ecol. Resour.">
        <title>The genomes of chicory, endive, great burdock and yacon provide insights into Asteraceae palaeo-polyploidization history and plant inulin production.</title>
        <authorList>
            <person name="Fan W."/>
            <person name="Wang S."/>
            <person name="Wang H."/>
            <person name="Wang A."/>
            <person name="Jiang F."/>
            <person name="Liu H."/>
            <person name="Zhao H."/>
            <person name="Xu D."/>
            <person name="Zhang Y."/>
        </authorList>
    </citation>
    <scope>NUCLEOTIDE SEQUENCE [LARGE SCALE GENOMIC DNA]</scope>
    <source>
        <strain evidence="2">cv. Yunnan</strain>
    </source>
</reference>
<dbReference type="EMBL" id="CM042027">
    <property type="protein sequence ID" value="KAI3800735.1"/>
    <property type="molecule type" value="Genomic_DNA"/>
</dbReference>
<reference evidence="1 2" key="2">
    <citation type="journal article" date="2022" name="Mol. Ecol. Resour.">
        <title>The genomes of chicory, endive, great burdock and yacon provide insights into Asteraceae paleo-polyploidization history and plant inulin production.</title>
        <authorList>
            <person name="Fan W."/>
            <person name="Wang S."/>
            <person name="Wang H."/>
            <person name="Wang A."/>
            <person name="Jiang F."/>
            <person name="Liu H."/>
            <person name="Zhao H."/>
            <person name="Xu D."/>
            <person name="Zhang Y."/>
        </authorList>
    </citation>
    <scope>NUCLEOTIDE SEQUENCE [LARGE SCALE GENOMIC DNA]</scope>
    <source>
        <strain evidence="2">cv. Yunnan</strain>
        <tissue evidence="1">Leaves</tissue>
    </source>
</reference>
<dbReference type="Proteomes" id="UP001056120">
    <property type="component" value="Linkage Group LG10"/>
</dbReference>
<comment type="caution">
    <text evidence="1">The sequence shown here is derived from an EMBL/GenBank/DDBJ whole genome shotgun (WGS) entry which is preliminary data.</text>
</comment>
<evidence type="ECO:0000313" key="1">
    <source>
        <dbReference type="EMBL" id="KAI3800735.1"/>
    </source>
</evidence>
<organism evidence="1 2">
    <name type="scientific">Smallanthus sonchifolius</name>
    <dbReference type="NCBI Taxonomy" id="185202"/>
    <lineage>
        <taxon>Eukaryota</taxon>
        <taxon>Viridiplantae</taxon>
        <taxon>Streptophyta</taxon>
        <taxon>Embryophyta</taxon>
        <taxon>Tracheophyta</taxon>
        <taxon>Spermatophyta</taxon>
        <taxon>Magnoliopsida</taxon>
        <taxon>eudicotyledons</taxon>
        <taxon>Gunneridae</taxon>
        <taxon>Pentapetalae</taxon>
        <taxon>asterids</taxon>
        <taxon>campanulids</taxon>
        <taxon>Asterales</taxon>
        <taxon>Asteraceae</taxon>
        <taxon>Asteroideae</taxon>
        <taxon>Heliantheae alliance</taxon>
        <taxon>Millerieae</taxon>
        <taxon>Smallanthus</taxon>
    </lineage>
</organism>
<protein>
    <submittedName>
        <fullName evidence="1">Uncharacterized protein</fullName>
    </submittedName>
</protein>
<name>A0ACB9I042_9ASTR</name>
<gene>
    <name evidence="1" type="ORF">L1987_28829</name>
</gene>
<sequence length="95" mass="11089">MKTLVNVYRQSFYMLNRKGPNLNKKVQKQAYYLSRKLERMQKLYLTASISVTKLYLTLITYLKDDDSKPLQKVFSSSAASKKTKQWSMEGVVTLL</sequence>
<keyword evidence="2" id="KW-1185">Reference proteome</keyword>